<feature type="binding site" evidence="15">
    <location>
        <position position="57"/>
    </location>
    <ligand>
        <name>Ca(2+)</name>
        <dbReference type="ChEBI" id="CHEBI:29108"/>
    </ligand>
</feature>
<keyword evidence="14 15" id="KW-0479">Metal-binding</keyword>
<comment type="subcellular location">
    <subcellularLocation>
        <location evidence="1 14">Cytoplasm</location>
    </subcellularLocation>
</comment>
<evidence type="ECO:0000256" key="12">
    <source>
        <dbReference type="ARBA" id="ARBA00023163"/>
    </source>
</evidence>
<dbReference type="PROSITE" id="PS50110">
    <property type="entry name" value="RESPONSE_REGULATORY"/>
    <property type="match status" value="1"/>
</dbReference>
<evidence type="ECO:0000256" key="16">
    <source>
        <dbReference type="PROSITE-ProRule" id="PRU00169"/>
    </source>
</evidence>
<dbReference type="InterPro" id="IPR011006">
    <property type="entry name" value="CheY-like_superfamily"/>
</dbReference>
<gene>
    <name evidence="18" type="primary">spo0A</name>
    <name evidence="18" type="ORF">EFD62_16960</name>
</gene>
<evidence type="ECO:0000256" key="3">
    <source>
        <dbReference type="ARBA" id="ARBA00022490"/>
    </source>
</evidence>
<dbReference type="GO" id="GO:0051606">
    <property type="term" value="P:detection of stimulus"/>
    <property type="evidence" value="ECO:0007669"/>
    <property type="project" value="UniProtKB-UniRule"/>
</dbReference>
<protein>
    <recommendedName>
        <fullName evidence="2 14">Stage 0 sporulation protein A homolog</fullName>
    </recommendedName>
</protein>
<evidence type="ECO:0000256" key="6">
    <source>
        <dbReference type="ARBA" id="ARBA00022837"/>
    </source>
</evidence>
<proteinExistence type="predicted"/>
<comment type="function">
    <text evidence="13 14">May play the central regulatory role in sporulation. It may be an element of the effector pathway responsible for the activation of sporulation genes in response to nutritional stress. Spo0A may act in concert with spo0H (a sigma factor) to control the expression of some genes that are critical to the sporulation process.</text>
</comment>
<comment type="caution">
    <text evidence="18">The sequence shown here is derived from an EMBL/GenBank/DDBJ whole genome shotgun (WGS) entry which is preliminary data.</text>
</comment>
<dbReference type="EMBL" id="RLII01000056">
    <property type="protein sequence ID" value="RXE57574.1"/>
    <property type="molecule type" value="Genomic_DNA"/>
</dbReference>
<dbReference type="InterPro" id="IPR050595">
    <property type="entry name" value="Bact_response_regulator"/>
</dbReference>
<feature type="binding site" evidence="15">
    <location>
        <position position="12"/>
    </location>
    <ligand>
        <name>Ca(2+)</name>
        <dbReference type="ChEBI" id="CHEBI:29108"/>
    </ligand>
</feature>
<dbReference type="InterPro" id="IPR016032">
    <property type="entry name" value="Sig_transdc_resp-reg_C-effctor"/>
</dbReference>
<keyword evidence="19" id="KW-1185">Reference proteome</keyword>
<keyword evidence="11 14" id="KW-0010">Activator</keyword>
<dbReference type="SUPFAM" id="SSF46894">
    <property type="entry name" value="C-terminal effector domain of the bipartite response regulators"/>
    <property type="match status" value="1"/>
</dbReference>
<evidence type="ECO:0000256" key="4">
    <source>
        <dbReference type="ARBA" id="ARBA00022491"/>
    </source>
</evidence>
<evidence type="ECO:0000313" key="19">
    <source>
        <dbReference type="Proteomes" id="UP000289166"/>
    </source>
</evidence>
<reference evidence="19" key="1">
    <citation type="submission" date="2018-11" db="EMBL/GenBank/DDBJ databases">
        <title>Genome sequencing of a novel mesophilic and cellulolytic organism within the genus Hungateiclostridium.</title>
        <authorList>
            <person name="Rettenmaier R."/>
            <person name="Liebl W."/>
            <person name="Zverlov V."/>
        </authorList>
    </citation>
    <scope>NUCLEOTIDE SEQUENCE [LARGE SCALE GENOMIC DNA]</scope>
    <source>
        <strain evidence="19">N2K1</strain>
    </source>
</reference>
<dbReference type="GO" id="GO:0003700">
    <property type="term" value="F:DNA-binding transcription factor activity"/>
    <property type="evidence" value="ECO:0007669"/>
    <property type="project" value="InterPro"/>
</dbReference>
<dbReference type="OrthoDB" id="9793299at2"/>
<keyword evidence="10 14" id="KW-0238">DNA-binding</keyword>
<dbReference type="InterPro" id="IPR001789">
    <property type="entry name" value="Sig_transdc_resp-reg_receiver"/>
</dbReference>
<feature type="modified residue" description="4-aspartylphosphate" evidence="16">
    <location>
        <position position="57"/>
    </location>
</feature>
<dbReference type="GO" id="GO:0030435">
    <property type="term" value="P:sporulation resulting in formation of a cellular spore"/>
    <property type="evidence" value="ECO:0007669"/>
    <property type="project" value="UniProtKB-UniRule"/>
</dbReference>
<comment type="cofactor">
    <cofactor evidence="14 15">
        <name>Ca(2+)</name>
        <dbReference type="ChEBI" id="CHEBI:29108"/>
    </cofactor>
    <text evidence="14 15">Binds 1 Ca(2+) ion per subunit.</text>
</comment>
<evidence type="ECO:0000256" key="9">
    <source>
        <dbReference type="ARBA" id="ARBA00023015"/>
    </source>
</evidence>
<dbReference type="Gene3D" id="1.10.10.10">
    <property type="entry name" value="Winged helix-like DNA-binding domain superfamily/Winged helix DNA-binding domain"/>
    <property type="match status" value="1"/>
</dbReference>
<accession>A0A4Q0I054</accession>
<dbReference type="GO" id="GO:0005509">
    <property type="term" value="F:calcium ion binding"/>
    <property type="evidence" value="ECO:0007669"/>
    <property type="project" value="UniProtKB-UniRule"/>
</dbReference>
<dbReference type="RefSeq" id="WP_069196098.1">
    <property type="nucleotide sequence ID" value="NZ_RLII01000056.1"/>
</dbReference>
<dbReference type="Pfam" id="PF08769">
    <property type="entry name" value="Spo0A_C"/>
    <property type="match status" value="1"/>
</dbReference>
<evidence type="ECO:0000256" key="14">
    <source>
        <dbReference type="PIRNR" id="PIRNR002937"/>
    </source>
</evidence>
<keyword evidence="3 14" id="KW-0963">Cytoplasm</keyword>
<feature type="domain" description="Response regulatory" evidence="17">
    <location>
        <begin position="6"/>
        <end position="124"/>
    </location>
</feature>
<dbReference type="PANTHER" id="PTHR44591:SF3">
    <property type="entry name" value="RESPONSE REGULATORY DOMAIN-CONTAINING PROTEIN"/>
    <property type="match status" value="1"/>
</dbReference>
<keyword evidence="5 16" id="KW-0597">Phosphoprotein</keyword>
<keyword evidence="8 14" id="KW-0902">Two-component regulatory system</keyword>
<evidence type="ECO:0000313" key="18">
    <source>
        <dbReference type="EMBL" id="RXE57574.1"/>
    </source>
</evidence>
<dbReference type="Gene3D" id="3.40.50.2300">
    <property type="match status" value="1"/>
</dbReference>
<organism evidence="18 19">
    <name type="scientific">Acetivibrio mesophilus</name>
    <dbReference type="NCBI Taxonomy" id="2487273"/>
    <lineage>
        <taxon>Bacteria</taxon>
        <taxon>Bacillati</taxon>
        <taxon>Bacillota</taxon>
        <taxon>Clostridia</taxon>
        <taxon>Eubacteriales</taxon>
        <taxon>Oscillospiraceae</taxon>
        <taxon>Acetivibrio</taxon>
    </lineage>
</organism>
<evidence type="ECO:0000256" key="1">
    <source>
        <dbReference type="ARBA" id="ARBA00004496"/>
    </source>
</evidence>
<dbReference type="GO" id="GO:0005737">
    <property type="term" value="C:cytoplasm"/>
    <property type="evidence" value="ECO:0007669"/>
    <property type="project" value="UniProtKB-SubCell"/>
</dbReference>
<evidence type="ECO:0000256" key="5">
    <source>
        <dbReference type="ARBA" id="ARBA00022553"/>
    </source>
</evidence>
<keyword evidence="9 14" id="KW-0805">Transcription regulation</keyword>
<dbReference type="GO" id="GO:0003677">
    <property type="term" value="F:DNA binding"/>
    <property type="evidence" value="ECO:0007669"/>
    <property type="project" value="UniProtKB-KW"/>
</dbReference>
<sequence length="269" mass="30510">MKGEISVLIADDNIEFAKLLKEYMNQYEDIEVLEVAKDGLQAIEMIMSQKPDVVVLDIIMPNLDGLGVLERLSTMQMEYKPIFIILSAIGQDVFVQRAVSLGAEYYIIKPFDVEVLVTRIRQLYREKSMSAFSNKPIIKNSELFSGNVDRYYDIEVEVTNLMHEVGIPPHMSGYQYLREAIIQTVKNSKVFTSVTKTLYPAVAEKYNTTPQKVERAIRNAIESAWARGNPDTVDALFGYTINYSKGKPTNSECIAMMADKIRITMGLRP</sequence>
<name>A0A4Q0I054_9FIRM</name>
<evidence type="ECO:0000256" key="7">
    <source>
        <dbReference type="ARBA" id="ARBA00022969"/>
    </source>
</evidence>
<evidence type="ECO:0000256" key="10">
    <source>
        <dbReference type="ARBA" id="ARBA00023125"/>
    </source>
</evidence>
<evidence type="ECO:0000256" key="15">
    <source>
        <dbReference type="PIRSR" id="PIRSR002937-1"/>
    </source>
</evidence>
<keyword evidence="4 14" id="KW-0678">Repressor</keyword>
<dbReference type="Proteomes" id="UP000289166">
    <property type="component" value="Unassembled WGS sequence"/>
</dbReference>
<evidence type="ECO:0000256" key="2">
    <source>
        <dbReference type="ARBA" id="ARBA00018672"/>
    </source>
</evidence>
<feature type="binding site" evidence="15">
    <location>
        <position position="11"/>
    </location>
    <ligand>
        <name>Ca(2+)</name>
        <dbReference type="ChEBI" id="CHEBI:29108"/>
    </ligand>
</feature>
<keyword evidence="7 14" id="KW-0749">Sporulation</keyword>
<dbReference type="Pfam" id="PF00072">
    <property type="entry name" value="Response_reg"/>
    <property type="match status" value="1"/>
</dbReference>
<evidence type="ECO:0000256" key="11">
    <source>
        <dbReference type="ARBA" id="ARBA00023159"/>
    </source>
</evidence>
<dbReference type="AlphaFoldDB" id="A0A4Q0I054"/>
<keyword evidence="12 14" id="KW-0804">Transcription</keyword>
<evidence type="ECO:0000256" key="13">
    <source>
        <dbReference type="ARBA" id="ARBA00024867"/>
    </source>
</evidence>
<evidence type="ECO:0000256" key="8">
    <source>
        <dbReference type="ARBA" id="ARBA00023012"/>
    </source>
</evidence>
<evidence type="ECO:0000259" key="17">
    <source>
        <dbReference type="PROSITE" id="PS50110"/>
    </source>
</evidence>
<dbReference type="SUPFAM" id="SSF52172">
    <property type="entry name" value="CheY-like"/>
    <property type="match status" value="1"/>
</dbReference>
<keyword evidence="6 14" id="KW-0106">Calcium</keyword>
<dbReference type="InterPro" id="IPR014879">
    <property type="entry name" value="Spo0A_C"/>
</dbReference>
<dbReference type="GO" id="GO:0000160">
    <property type="term" value="P:phosphorelay signal transduction system"/>
    <property type="evidence" value="ECO:0007669"/>
    <property type="project" value="UniProtKB-UniRule"/>
</dbReference>
<dbReference type="InterPro" id="IPR012052">
    <property type="entry name" value="Spore_0_A"/>
</dbReference>
<dbReference type="PIRSF" id="PIRSF002937">
    <property type="entry name" value="Res_reg_Spo0A"/>
    <property type="match status" value="1"/>
</dbReference>
<dbReference type="PANTHER" id="PTHR44591">
    <property type="entry name" value="STRESS RESPONSE REGULATOR PROTEIN 1"/>
    <property type="match status" value="1"/>
</dbReference>
<dbReference type="NCBIfam" id="TIGR02875">
    <property type="entry name" value="spore_0_A"/>
    <property type="match status" value="1"/>
</dbReference>
<dbReference type="GO" id="GO:0042173">
    <property type="term" value="P:regulation of sporulation resulting in formation of a cellular spore"/>
    <property type="evidence" value="ECO:0007669"/>
    <property type="project" value="InterPro"/>
</dbReference>
<dbReference type="SMART" id="SM00448">
    <property type="entry name" value="REC"/>
    <property type="match status" value="1"/>
</dbReference>
<dbReference type="InterPro" id="IPR036388">
    <property type="entry name" value="WH-like_DNA-bd_sf"/>
</dbReference>